<feature type="region of interest" description="Disordered" evidence="1">
    <location>
        <begin position="1"/>
        <end position="109"/>
    </location>
</feature>
<dbReference type="EMBL" id="JAKELL010000008">
    <property type="protein sequence ID" value="KAH8996730.1"/>
    <property type="molecule type" value="Genomic_DNA"/>
</dbReference>
<gene>
    <name evidence="2" type="ORF">EDB92DRAFT_1942350</name>
</gene>
<feature type="compositionally biased region" description="Polar residues" evidence="1">
    <location>
        <begin position="70"/>
        <end position="91"/>
    </location>
</feature>
<feature type="compositionally biased region" description="Polar residues" evidence="1">
    <location>
        <begin position="1"/>
        <end position="16"/>
    </location>
</feature>
<comment type="caution">
    <text evidence="2">The sequence shown here is derived from an EMBL/GenBank/DDBJ whole genome shotgun (WGS) entry which is preliminary data.</text>
</comment>
<organism evidence="2 3">
    <name type="scientific">Lactarius akahatsu</name>
    <dbReference type="NCBI Taxonomy" id="416441"/>
    <lineage>
        <taxon>Eukaryota</taxon>
        <taxon>Fungi</taxon>
        <taxon>Dikarya</taxon>
        <taxon>Basidiomycota</taxon>
        <taxon>Agaricomycotina</taxon>
        <taxon>Agaricomycetes</taxon>
        <taxon>Russulales</taxon>
        <taxon>Russulaceae</taxon>
        <taxon>Lactarius</taxon>
    </lineage>
</organism>
<evidence type="ECO:0000256" key="1">
    <source>
        <dbReference type="SAM" id="MobiDB-lite"/>
    </source>
</evidence>
<protein>
    <submittedName>
        <fullName evidence="2">Uncharacterized protein</fullName>
    </submittedName>
</protein>
<dbReference type="Proteomes" id="UP001201163">
    <property type="component" value="Unassembled WGS sequence"/>
</dbReference>
<evidence type="ECO:0000313" key="2">
    <source>
        <dbReference type="EMBL" id="KAH8996730.1"/>
    </source>
</evidence>
<sequence length="256" mass="27944">MSTSSQYLSVPQLNHRPSQHRNDRGPRRPAQSSRAHHQSVAAEHAASSSKVKLEDTPLGTHAPLGVPVPTQASPVQTARTFPPTSASSPQATLLSHTPPSPRSSTSQLSPRSIFRAMPFLIRLRSPRSDLLSLSCNSGAPRTHPVLGRSQLHKAPQSLTYSRTLVCADAVNADVLLRFARNELFERAQQANRHVTALVDEEWQYTVQQTKSGDYNVQVSYSACPAQCKSTTADPRKPIALSHVTNIPGLMRIIPSE</sequence>
<accession>A0AAD4QG57</accession>
<keyword evidence="3" id="KW-1185">Reference proteome</keyword>
<dbReference type="AlphaFoldDB" id="A0AAD4QG57"/>
<feature type="compositionally biased region" description="Low complexity" evidence="1">
    <location>
        <begin position="92"/>
        <end position="109"/>
    </location>
</feature>
<name>A0AAD4QG57_9AGAM</name>
<evidence type="ECO:0000313" key="3">
    <source>
        <dbReference type="Proteomes" id="UP001201163"/>
    </source>
</evidence>
<proteinExistence type="predicted"/>
<reference evidence="2" key="1">
    <citation type="submission" date="2022-01" db="EMBL/GenBank/DDBJ databases">
        <title>Comparative genomics reveals a dynamic genome evolution in the ectomycorrhizal milk-cap (Lactarius) mushrooms.</title>
        <authorList>
            <consortium name="DOE Joint Genome Institute"/>
            <person name="Lebreton A."/>
            <person name="Tang N."/>
            <person name="Kuo A."/>
            <person name="LaButti K."/>
            <person name="Drula E."/>
            <person name="Barry K."/>
            <person name="Clum A."/>
            <person name="Lipzen A."/>
            <person name="Mousain D."/>
            <person name="Ng V."/>
            <person name="Wang R."/>
            <person name="Wang X."/>
            <person name="Dai Y."/>
            <person name="Henrissat B."/>
            <person name="Grigoriev I.V."/>
            <person name="Guerin-Laguette A."/>
            <person name="Yu F."/>
            <person name="Martin F.M."/>
        </authorList>
    </citation>
    <scope>NUCLEOTIDE SEQUENCE</scope>
    <source>
        <strain evidence="2">QP</strain>
    </source>
</reference>